<organism evidence="5 6">
    <name type="scientific">Anopheles dirus</name>
    <dbReference type="NCBI Taxonomy" id="7168"/>
    <lineage>
        <taxon>Eukaryota</taxon>
        <taxon>Metazoa</taxon>
        <taxon>Ecdysozoa</taxon>
        <taxon>Arthropoda</taxon>
        <taxon>Hexapoda</taxon>
        <taxon>Insecta</taxon>
        <taxon>Pterygota</taxon>
        <taxon>Neoptera</taxon>
        <taxon>Endopterygota</taxon>
        <taxon>Diptera</taxon>
        <taxon>Nematocera</taxon>
        <taxon>Culicoidea</taxon>
        <taxon>Culicidae</taxon>
        <taxon>Anophelinae</taxon>
        <taxon>Anopheles</taxon>
    </lineage>
</organism>
<evidence type="ECO:0000256" key="1">
    <source>
        <dbReference type="ARBA" id="ARBA00023186"/>
    </source>
</evidence>
<dbReference type="InterPro" id="IPR001623">
    <property type="entry name" value="DnaJ_domain"/>
</dbReference>
<dbReference type="Pfam" id="PF00226">
    <property type="entry name" value="DnaJ"/>
    <property type="match status" value="1"/>
</dbReference>
<dbReference type="Pfam" id="PF25473">
    <property type="entry name" value="MXRA7_helical"/>
    <property type="match status" value="1"/>
</dbReference>
<dbReference type="PANTHER" id="PTHR44157:SF1">
    <property type="entry name" value="DNAJ HOMOLOG SUBFAMILY C MEMBER 11"/>
    <property type="match status" value="1"/>
</dbReference>
<feature type="chain" id="PRO_5008129812" description="J domain-containing protein" evidence="3">
    <location>
        <begin position="20"/>
        <end position="733"/>
    </location>
</feature>
<evidence type="ECO:0000313" key="5">
    <source>
        <dbReference type="EnsemblMetazoa" id="ADIR005725-PA"/>
    </source>
</evidence>
<keyword evidence="3" id="KW-0732">Signal</keyword>
<evidence type="ECO:0000313" key="6">
    <source>
        <dbReference type="Proteomes" id="UP000075884"/>
    </source>
</evidence>
<evidence type="ECO:0000256" key="3">
    <source>
        <dbReference type="SAM" id="SignalP"/>
    </source>
</evidence>
<dbReference type="SUPFAM" id="SSF46565">
    <property type="entry name" value="Chaperone J-domain"/>
    <property type="match status" value="1"/>
</dbReference>
<evidence type="ECO:0000256" key="2">
    <source>
        <dbReference type="SAM" id="MobiDB-lite"/>
    </source>
</evidence>
<feature type="region of interest" description="Disordered" evidence="2">
    <location>
        <begin position="713"/>
        <end position="733"/>
    </location>
</feature>
<dbReference type="InterPro" id="IPR057534">
    <property type="entry name" value="MXRA7_helical"/>
</dbReference>
<dbReference type="InterPro" id="IPR052243">
    <property type="entry name" value="Mito_inner_membrane_organizer"/>
</dbReference>
<dbReference type="InterPro" id="IPR036869">
    <property type="entry name" value="J_dom_sf"/>
</dbReference>
<dbReference type="InterPro" id="IPR024586">
    <property type="entry name" value="DnaJ-like_C11_C"/>
</dbReference>
<dbReference type="InterPro" id="IPR055225">
    <property type="entry name" value="DNAJC11-like_beta-barrel"/>
</dbReference>
<dbReference type="PROSITE" id="PS50076">
    <property type="entry name" value="DNAJ_2"/>
    <property type="match status" value="1"/>
</dbReference>
<feature type="signal peptide" evidence="3">
    <location>
        <begin position="1"/>
        <end position="19"/>
    </location>
</feature>
<dbReference type="VEuPathDB" id="VectorBase:ADIR005725"/>
<evidence type="ECO:0000259" key="4">
    <source>
        <dbReference type="PROSITE" id="PS50076"/>
    </source>
</evidence>
<dbReference type="Pfam" id="PF11875">
    <property type="entry name" value="DnaJ-like_C11_C"/>
    <property type="match status" value="1"/>
</dbReference>
<protein>
    <recommendedName>
        <fullName evidence="4">J domain-containing protein</fullName>
    </recommendedName>
</protein>
<feature type="region of interest" description="Disordered" evidence="2">
    <location>
        <begin position="623"/>
        <end position="669"/>
    </location>
</feature>
<dbReference type="GO" id="GO:0042407">
    <property type="term" value="P:cristae formation"/>
    <property type="evidence" value="ECO:0007669"/>
    <property type="project" value="TreeGrafter"/>
</dbReference>
<dbReference type="CDD" id="cd06257">
    <property type="entry name" value="DnaJ"/>
    <property type="match status" value="1"/>
</dbReference>
<sequence length="733" mass="82740">PLWALLSAVVFLFLKKLCCFVVYKKKTICNSFTPLIMDDNDELDYVEEDYYATLNLPRTATVEEISKAYRNLSRIFHPDKHGNGENKQKAELMFNRTKKAYEVLSDPHQRAIYDSLGVKGLETEGWEIVHRTKTPNEIREEYERLAREREERRLQQKTNPRGNISVHINATDFFSRYDDEYYDAGLLPSIEVSGMSMSQSIEAPLSRTEIATLSGSLHLQNGVGSGNFLLSGKRLINKGWFEVDCGAGNGPVLGAKGSRNLTNRIFLTGGTTFHFRPNAIIPGLTGTTAIQLDKNTLGYLTYNAGLQNSMSTVVERNTEKYHCNLTITLGIPHCYIAASYTRKLLEQGLKLRVALKGGTFGFLSECGAEKKVSKYSSVSATVCVGVPSGVTLKIKIIRSTQTYLFPIHLSEEVIPAAIFYATVTPLLTYFVLKKMLFDPMNEATKQKNIERVKETNSARMAEKRREAESAIALMGALYERIRKEERKCEGLIIVSAMYGKFTDAENVSLEEADDMGFVQQNAYVIDVRIPLQCLVKDSQLILYSSSKSELPGFYDPCFGEDKQLKIDYEYRNDSYSSIFGDMDPVRLPVLANEAPQYMAISIGVVLLTAYLGFTGCTATLEDEGRHGEQQTKKYDKQYTTSHPNLSDSEDQEEEEEEEDSESERNRRLHIESLGQLKSAKLKSIEKSLTEEQRQAEKEIERAQLAAIFELLKKQADSSNLNEDDLKEQLSLYR</sequence>
<dbReference type="Pfam" id="PF22774">
    <property type="entry name" value="DNAJC11_beta-barrel"/>
    <property type="match status" value="1"/>
</dbReference>
<dbReference type="GO" id="GO:0005739">
    <property type="term" value="C:mitochondrion"/>
    <property type="evidence" value="ECO:0007669"/>
    <property type="project" value="GOC"/>
</dbReference>
<proteinExistence type="predicted"/>
<dbReference type="STRING" id="7168.A0A182NDL1"/>
<reference evidence="6" key="1">
    <citation type="submission" date="2013-03" db="EMBL/GenBank/DDBJ databases">
        <title>The Genome Sequence of Anopheles dirus WRAIR2.</title>
        <authorList>
            <consortium name="The Broad Institute Genomics Platform"/>
            <person name="Neafsey D.E."/>
            <person name="Walton C."/>
            <person name="Walker B."/>
            <person name="Young S.K."/>
            <person name="Zeng Q."/>
            <person name="Gargeya S."/>
            <person name="Fitzgerald M."/>
            <person name="Haas B."/>
            <person name="Abouelleil A."/>
            <person name="Allen A.W."/>
            <person name="Alvarado L."/>
            <person name="Arachchi H.M."/>
            <person name="Berlin A.M."/>
            <person name="Chapman S.B."/>
            <person name="Gainer-Dewar J."/>
            <person name="Goldberg J."/>
            <person name="Griggs A."/>
            <person name="Gujja S."/>
            <person name="Hansen M."/>
            <person name="Howarth C."/>
            <person name="Imamovic A."/>
            <person name="Ireland A."/>
            <person name="Larimer J."/>
            <person name="McCowan C."/>
            <person name="Murphy C."/>
            <person name="Pearson M."/>
            <person name="Poon T.W."/>
            <person name="Priest M."/>
            <person name="Roberts A."/>
            <person name="Saif S."/>
            <person name="Shea T."/>
            <person name="Sisk P."/>
            <person name="Sykes S."/>
            <person name="Wortman J."/>
            <person name="Nusbaum C."/>
            <person name="Birren B."/>
        </authorList>
    </citation>
    <scope>NUCLEOTIDE SEQUENCE [LARGE SCALE GENOMIC DNA]</scope>
    <source>
        <strain evidence="6">WRAIR2</strain>
    </source>
</reference>
<feature type="compositionally biased region" description="Acidic residues" evidence="2">
    <location>
        <begin position="647"/>
        <end position="661"/>
    </location>
</feature>
<reference evidence="5" key="2">
    <citation type="submission" date="2020-05" db="UniProtKB">
        <authorList>
            <consortium name="EnsemblMetazoa"/>
        </authorList>
    </citation>
    <scope>IDENTIFICATION</scope>
    <source>
        <strain evidence="5">WRAIR2</strain>
    </source>
</reference>
<feature type="domain" description="J" evidence="4">
    <location>
        <begin position="49"/>
        <end position="117"/>
    </location>
</feature>
<accession>A0A182NDL1</accession>
<dbReference type="AlphaFoldDB" id="A0A182NDL1"/>
<keyword evidence="1" id="KW-0143">Chaperone</keyword>
<dbReference type="Proteomes" id="UP000075884">
    <property type="component" value="Unassembled WGS sequence"/>
</dbReference>
<keyword evidence="6" id="KW-1185">Reference proteome</keyword>
<feature type="compositionally biased region" description="Basic and acidic residues" evidence="2">
    <location>
        <begin position="623"/>
        <end position="636"/>
    </location>
</feature>
<dbReference type="EnsemblMetazoa" id="ADIR005725-RA">
    <property type="protein sequence ID" value="ADIR005725-PA"/>
    <property type="gene ID" value="ADIR005725"/>
</dbReference>
<dbReference type="FunFam" id="1.10.287.110:FF:000079">
    <property type="entry name" value="DnaJ subfamily C member"/>
    <property type="match status" value="1"/>
</dbReference>
<dbReference type="SMART" id="SM00271">
    <property type="entry name" value="DnaJ"/>
    <property type="match status" value="1"/>
</dbReference>
<dbReference type="Gene3D" id="1.10.287.110">
    <property type="entry name" value="DnaJ domain"/>
    <property type="match status" value="1"/>
</dbReference>
<dbReference type="PANTHER" id="PTHR44157">
    <property type="entry name" value="DNAJ HOMOLOG SUBFAMILY C MEMBER 11"/>
    <property type="match status" value="1"/>
</dbReference>
<dbReference type="PRINTS" id="PR00625">
    <property type="entry name" value="JDOMAIN"/>
</dbReference>
<name>A0A182NDL1_9DIPT</name>